<evidence type="ECO:0000313" key="3">
    <source>
        <dbReference type="Proteomes" id="UP000324748"/>
    </source>
</evidence>
<dbReference type="AlphaFoldDB" id="A0A5B0NVM3"/>
<sequence length="67" mass="7115">MASPLTLHASVAVGRCRKARLSIRSKQRKPLLPLLAGGEGAWDEVHSILCKGPALSPAQTPASSRRD</sequence>
<evidence type="ECO:0000313" key="1">
    <source>
        <dbReference type="EMBL" id="KAA1092564.1"/>
    </source>
</evidence>
<dbReference type="Proteomes" id="UP000325313">
    <property type="component" value="Unassembled WGS sequence"/>
</dbReference>
<dbReference type="EMBL" id="VDEP01000373">
    <property type="protein sequence ID" value="KAA1093667.1"/>
    <property type="molecule type" value="Genomic_DNA"/>
</dbReference>
<keyword evidence="3" id="KW-1185">Reference proteome</keyword>
<gene>
    <name evidence="1" type="ORF">PGT21_007355</name>
    <name evidence="2" type="ORF">PGTUg99_017966</name>
</gene>
<organism evidence="1 3">
    <name type="scientific">Puccinia graminis f. sp. tritici</name>
    <dbReference type="NCBI Taxonomy" id="56615"/>
    <lineage>
        <taxon>Eukaryota</taxon>
        <taxon>Fungi</taxon>
        <taxon>Dikarya</taxon>
        <taxon>Basidiomycota</taxon>
        <taxon>Pucciniomycotina</taxon>
        <taxon>Pucciniomycetes</taxon>
        <taxon>Pucciniales</taxon>
        <taxon>Pucciniaceae</taxon>
        <taxon>Puccinia</taxon>
    </lineage>
</organism>
<evidence type="ECO:0000313" key="2">
    <source>
        <dbReference type="EMBL" id="KAA1093667.1"/>
    </source>
</evidence>
<name>A0A5B0NVM3_PUCGR</name>
<dbReference type="Proteomes" id="UP000324748">
    <property type="component" value="Unassembled WGS sequence"/>
</dbReference>
<comment type="caution">
    <text evidence="1">The sequence shown here is derived from an EMBL/GenBank/DDBJ whole genome shotgun (WGS) entry which is preliminary data.</text>
</comment>
<protein>
    <submittedName>
        <fullName evidence="1">Uncharacterized protein</fullName>
    </submittedName>
</protein>
<dbReference type="EMBL" id="VSWC01000080">
    <property type="protein sequence ID" value="KAA1092564.1"/>
    <property type="molecule type" value="Genomic_DNA"/>
</dbReference>
<proteinExistence type="predicted"/>
<reference evidence="3 4" key="1">
    <citation type="submission" date="2019-05" db="EMBL/GenBank/DDBJ databases">
        <title>Emergence of the Ug99 lineage of the wheat stem rust pathogen through somatic hybridization.</title>
        <authorList>
            <person name="Li F."/>
            <person name="Upadhyaya N.M."/>
            <person name="Sperschneider J."/>
            <person name="Matny O."/>
            <person name="Nguyen-Phuc H."/>
            <person name="Mago R."/>
            <person name="Raley C."/>
            <person name="Miller M.E."/>
            <person name="Silverstein K.A.T."/>
            <person name="Henningsen E."/>
            <person name="Hirsch C.D."/>
            <person name="Visser B."/>
            <person name="Pretorius Z.A."/>
            <person name="Steffenson B.J."/>
            <person name="Schwessinger B."/>
            <person name="Dodds P.N."/>
            <person name="Figueroa M."/>
        </authorList>
    </citation>
    <scope>NUCLEOTIDE SEQUENCE [LARGE SCALE GENOMIC DNA]</scope>
    <source>
        <strain evidence="1">21-0</strain>
        <strain evidence="2 4">Ug99</strain>
    </source>
</reference>
<accession>A0A5B0NVM3</accession>
<evidence type="ECO:0000313" key="4">
    <source>
        <dbReference type="Proteomes" id="UP000325313"/>
    </source>
</evidence>